<sequence length="271" mass="30872">MDKSKYEFLLSLKSLDFQIKELGKMSEQDTYCYEILRNKIDELSMYVINPRNQKLWQKWGGDQEIREQIKLIRESAVKAICNLEKYESKEVITGGYESSSYFSSLSEQLEEEIDTYCMNNQSYILFIGSGALPLSALTIAKNTGAKMMCIDIDEETIPLAKQATAKLGLAAQASFSNNRVSQLIDGDQFTHVIIASLVYDKDRLINELIHCIHPEAQVIVRYGDGLKSLFNYPSDEFASPLWKLVKHENKGFFYDTALIQWTSKEVAGGIR</sequence>
<evidence type="ECO:0000256" key="2">
    <source>
        <dbReference type="ARBA" id="ARBA00022691"/>
    </source>
</evidence>
<dbReference type="RefSeq" id="WP_022627487.1">
    <property type="nucleotide sequence ID" value="NZ_ATAE01000009.1"/>
</dbReference>
<dbReference type="PATRIC" id="fig|1188261.3.peg.1165"/>
<dbReference type="GO" id="GO:0030410">
    <property type="term" value="F:nicotianamine synthase activity"/>
    <property type="evidence" value="ECO:0007669"/>
    <property type="project" value="InterPro"/>
</dbReference>
<dbReference type="Proteomes" id="UP000017170">
    <property type="component" value="Unassembled WGS sequence"/>
</dbReference>
<dbReference type="Pfam" id="PF03059">
    <property type="entry name" value="NAS"/>
    <property type="match status" value="1"/>
</dbReference>
<dbReference type="Gene3D" id="3.40.50.150">
    <property type="entry name" value="Vaccinia Virus protein VP39"/>
    <property type="match status" value="1"/>
</dbReference>
<name>U6STU1_9BACI</name>
<accession>U6STU1</accession>
<keyword evidence="1" id="KW-0808">Transferase</keyword>
<gene>
    <name evidence="3" type="ORF">A33I_08860</name>
</gene>
<proteinExistence type="predicted"/>
<dbReference type="PANTHER" id="PTHR32266">
    <property type="entry name" value="NICOTIANAMINE SYNTHASE 3"/>
    <property type="match status" value="1"/>
</dbReference>
<reference evidence="3 4" key="1">
    <citation type="journal article" date="2013" name="Genome Announc.">
        <title>Genome Sequence of the Extreme Obligate Alkaliphile Bacillus marmarensis Strain DSM 21297.</title>
        <authorList>
            <person name="Wernick D.G."/>
            <person name="Choi K.Y."/>
            <person name="Tat C.A."/>
            <person name="Lafontaine Rivera J.G."/>
            <person name="Liao J.C."/>
        </authorList>
    </citation>
    <scope>NUCLEOTIDE SEQUENCE [LARGE SCALE GENOMIC DNA]</scope>
    <source>
        <strain evidence="3 4">DSM 21297</strain>
    </source>
</reference>
<dbReference type="EMBL" id="ATAE01000009">
    <property type="protein sequence ID" value="ERN54071.1"/>
    <property type="molecule type" value="Genomic_DNA"/>
</dbReference>
<evidence type="ECO:0000313" key="4">
    <source>
        <dbReference type="Proteomes" id="UP000017170"/>
    </source>
</evidence>
<dbReference type="AlphaFoldDB" id="U6STU1"/>
<dbReference type="SUPFAM" id="SSF53335">
    <property type="entry name" value="S-adenosyl-L-methionine-dependent methyltransferases"/>
    <property type="match status" value="1"/>
</dbReference>
<keyword evidence="2" id="KW-0949">S-adenosyl-L-methionine</keyword>
<comment type="caution">
    <text evidence="3">The sequence shown here is derived from an EMBL/GenBank/DDBJ whole genome shotgun (WGS) entry which is preliminary data.</text>
</comment>
<dbReference type="GO" id="GO:0030418">
    <property type="term" value="P:nicotianamine biosynthetic process"/>
    <property type="evidence" value="ECO:0007669"/>
    <property type="project" value="InterPro"/>
</dbReference>
<dbReference type="InterPro" id="IPR004298">
    <property type="entry name" value="Nicotian_synth"/>
</dbReference>
<evidence type="ECO:0008006" key="5">
    <source>
        <dbReference type="Google" id="ProtNLM"/>
    </source>
</evidence>
<evidence type="ECO:0000313" key="3">
    <source>
        <dbReference type="EMBL" id="ERN54071.1"/>
    </source>
</evidence>
<organism evidence="3 4">
    <name type="scientific">Alkalihalophilus marmarensis DSM 21297</name>
    <dbReference type="NCBI Taxonomy" id="1188261"/>
    <lineage>
        <taxon>Bacteria</taxon>
        <taxon>Bacillati</taxon>
        <taxon>Bacillota</taxon>
        <taxon>Bacilli</taxon>
        <taxon>Bacillales</taxon>
        <taxon>Bacillaceae</taxon>
        <taxon>Alkalihalophilus</taxon>
    </lineage>
</organism>
<keyword evidence="4" id="KW-1185">Reference proteome</keyword>
<dbReference type="InterPro" id="IPR029063">
    <property type="entry name" value="SAM-dependent_MTases_sf"/>
</dbReference>
<protein>
    <recommendedName>
        <fullName evidence="5">Nicotianamine synthase protein</fullName>
    </recommendedName>
</protein>
<dbReference type="PANTHER" id="PTHR32266:SF12">
    <property type="entry name" value="NICOTIANAMINE SYNTHASE 3"/>
    <property type="match status" value="1"/>
</dbReference>
<evidence type="ECO:0000256" key="1">
    <source>
        <dbReference type="ARBA" id="ARBA00022679"/>
    </source>
</evidence>